<protein>
    <recommendedName>
        <fullName evidence="1">Lcl C-terminal domain-containing protein</fullName>
    </recommendedName>
</protein>
<dbReference type="Pfam" id="PF07603">
    <property type="entry name" value="Lcl_C"/>
    <property type="match status" value="1"/>
</dbReference>
<evidence type="ECO:0000313" key="3">
    <source>
        <dbReference type="Proteomes" id="UP000092213"/>
    </source>
</evidence>
<evidence type="ECO:0000313" key="2">
    <source>
        <dbReference type="EMBL" id="ANN70890.1"/>
    </source>
</evidence>
<dbReference type="STRING" id="463025.BAU08_05685"/>
<feature type="domain" description="Lcl C-terminal" evidence="1">
    <location>
        <begin position="57"/>
        <end position="135"/>
    </location>
</feature>
<name>A0A193FTC6_9BORD</name>
<proteinExistence type="predicted"/>
<dbReference type="Proteomes" id="UP000092213">
    <property type="component" value="Chromosome"/>
</dbReference>
<evidence type="ECO:0000259" key="1">
    <source>
        <dbReference type="Pfam" id="PF07603"/>
    </source>
</evidence>
<dbReference type="EMBL" id="CP016171">
    <property type="protein sequence ID" value="ANN70890.1"/>
    <property type="molecule type" value="Genomic_DNA"/>
</dbReference>
<dbReference type="AlphaFoldDB" id="A0A193FTC6"/>
<reference evidence="2 3" key="1">
    <citation type="submission" date="2016-06" db="EMBL/GenBank/DDBJ databases">
        <title>Complete genome sequences of Bordetella bronchialis and Bordetella flabilis.</title>
        <authorList>
            <person name="LiPuma J.J."/>
            <person name="Spilker T."/>
        </authorList>
    </citation>
    <scope>NUCLEOTIDE SEQUENCE [LARGE SCALE GENOMIC DNA]</scope>
    <source>
        <strain evidence="2 3">AU17976</strain>
    </source>
</reference>
<organism evidence="2 3">
    <name type="scientific">Bordetella bronchialis</name>
    <dbReference type="NCBI Taxonomy" id="463025"/>
    <lineage>
        <taxon>Bacteria</taxon>
        <taxon>Pseudomonadati</taxon>
        <taxon>Pseudomonadota</taxon>
        <taxon>Betaproteobacteria</taxon>
        <taxon>Burkholderiales</taxon>
        <taxon>Alcaligenaceae</taxon>
        <taxon>Bordetella</taxon>
    </lineage>
</organism>
<accession>A0A193FTC6</accession>
<dbReference type="RefSeq" id="WP_066668464.1">
    <property type="nucleotide sequence ID" value="NZ_CP016171.1"/>
</dbReference>
<gene>
    <name evidence="2" type="ORF">BAU08_05685</name>
</gene>
<dbReference type="InterPro" id="IPR011460">
    <property type="entry name" value="Lcl_C"/>
</dbReference>
<sequence>MDTPITSVTPAIGQLWPEQGGIFIGSRLIDGTVHHVIIPGGVEHDIKGVAFSDIDSAVAKVGDLNGHSDWRAPDREDLMLGWINGREHFQQTCSWDDTIYWSRTEYKDYAWAVDFEYGLVGYYYRTNEFRVRPVRSFIASSL</sequence>